<organism evidence="2 3">
    <name type="scientific">Lepraria neglecta</name>
    <dbReference type="NCBI Taxonomy" id="209136"/>
    <lineage>
        <taxon>Eukaryota</taxon>
        <taxon>Fungi</taxon>
        <taxon>Dikarya</taxon>
        <taxon>Ascomycota</taxon>
        <taxon>Pezizomycotina</taxon>
        <taxon>Lecanoromycetes</taxon>
        <taxon>OSLEUM clade</taxon>
        <taxon>Lecanoromycetidae</taxon>
        <taxon>Lecanorales</taxon>
        <taxon>Lecanorineae</taxon>
        <taxon>Stereocaulaceae</taxon>
        <taxon>Lepraria</taxon>
    </lineage>
</organism>
<keyword evidence="3" id="KW-1185">Reference proteome</keyword>
<evidence type="ECO:0000313" key="2">
    <source>
        <dbReference type="EMBL" id="KAK3177175.1"/>
    </source>
</evidence>
<evidence type="ECO:0000313" key="3">
    <source>
        <dbReference type="Proteomes" id="UP001276659"/>
    </source>
</evidence>
<accession>A0AAD9ZHH6</accession>
<comment type="caution">
    <text evidence="2">The sequence shown here is derived from an EMBL/GenBank/DDBJ whole genome shotgun (WGS) entry which is preliminary data.</text>
</comment>
<feature type="compositionally biased region" description="Basic and acidic residues" evidence="1">
    <location>
        <begin position="136"/>
        <end position="153"/>
    </location>
</feature>
<dbReference type="Proteomes" id="UP001276659">
    <property type="component" value="Unassembled WGS sequence"/>
</dbReference>
<dbReference type="AlphaFoldDB" id="A0AAD9ZHH6"/>
<name>A0AAD9ZHH6_9LECA</name>
<sequence length="153" mass="18573">MMRRHFCKECEDYNFEYRDRVKAHFKNYRVETDHEYDPFHLERERQKVGREWAWLRSSDDQPFSREKAEKKAQQGKDEHSSRYGHSDSYDPFGEEWERIKAESQRGKNFRQQYKAASHQAEAPADMYAIIDISRQSSHDEIKRATREKRIATH</sequence>
<dbReference type="EMBL" id="JASNWA010000004">
    <property type="protein sequence ID" value="KAK3177175.1"/>
    <property type="molecule type" value="Genomic_DNA"/>
</dbReference>
<feature type="compositionally biased region" description="Basic and acidic residues" evidence="1">
    <location>
        <begin position="95"/>
        <end position="105"/>
    </location>
</feature>
<proteinExistence type="predicted"/>
<feature type="region of interest" description="Disordered" evidence="1">
    <location>
        <begin position="134"/>
        <end position="153"/>
    </location>
</feature>
<gene>
    <name evidence="2" type="ORF">OEA41_008504</name>
</gene>
<evidence type="ECO:0000256" key="1">
    <source>
        <dbReference type="SAM" id="MobiDB-lite"/>
    </source>
</evidence>
<reference evidence="2" key="1">
    <citation type="submission" date="2022-11" db="EMBL/GenBank/DDBJ databases">
        <title>Chromosomal genome sequence assembly and mating type (MAT) locus characterization of the leprose asexual lichenized fungus Lepraria neglecta (Nyl.) Erichsen.</title>
        <authorList>
            <person name="Allen J.L."/>
            <person name="Pfeffer B."/>
        </authorList>
    </citation>
    <scope>NUCLEOTIDE SEQUENCE</scope>
    <source>
        <strain evidence="2">Allen 5258</strain>
    </source>
</reference>
<feature type="region of interest" description="Disordered" evidence="1">
    <location>
        <begin position="58"/>
        <end position="123"/>
    </location>
</feature>
<protein>
    <submittedName>
        <fullName evidence="2">Uncharacterized protein</fullName>
    </submittedName>
</protein>
<feature type="compositionally biased region" description="Basic and acidic residues" evidence="1">
    <location>
        <begin position="58"/>
        <end position="88"/>
    </location>
</feature>